<dbReference type="InterPro" id="IPR013783">
    <property type="entry name" value="Ig-like_fold"/>
</dbReference>
<keyword evidence="2 6" id="KW-0472">Membrane</keyword>
<feature type="domain" description="Ig-like" evidence="7">
    <location>
        <begin position="165"/>
        <end position="249"/>
    </location>
</feature>
<dbReference type="GO" id="GO:0050839">
    <property type="term" value="F:cell adhesion molecule binding"/>
    <property type="evidence" value="ECO:0007669"/>
    <property type="project" value="TreeGrafter"/>
</dbReference>
<sequence length="758" mass="79770">MAYFVIFSAASSSIGDAASSMCTCPCGSSTMGSQSYLSSFVSSSNASITSNVPPASLSSSSFVSSSTDASTTSNVPPASLSSSSFVSSSTDASTTSNVPPATLSSSSFVSSMTDASTTSNVPPASLSSSSFVSSGNASTTSNVPTSLSSWICYCPCSTAASTYAPSVDINPTAATVIEGNNITLTCNATGKPAPVITWKKAGESVLLSRNSSVIIVNVRRPGTPDCMIQYQCTASNGVGTNATATVNITVHYAPSVDINPTAATVIEGNNITLSCNASGKPAPVITWKKAGESVLLSRNSSVTIVNVRRPRTPDCMIQYQCTASNGVGTNATATVNITVHCCIGTSIITDPANSNSLLRGSNLSLNCCTNANPDVYNFYFNDNLIGNSSSGVFIVTTKADGEYTCVPINTNGTGDNATVSITVVDAPSVDINPTAATVIEGNNITLTCNASGKPAPVITWKKAGESVLLSRNSSVTILNVRRPGTPDCMIQYQCTASNGVGTNATATVNVTVHCLEKNETYKPPLSEPRDPSKKEREEAVQFSITPKNGFEWDFEKDKSFKEQMAIVTTDYCDVNRTRCALKDSRRKRRSPLSKLYTADQVHLLPGYPSNSSGSLKVAFYVQQPLGLFIGNISVLPRNTLATIITSHKSVLETAIGANISGVETLFKPTTPTTLATALPVEPSSNDWKWIAIGVGVGVVVIILILVFVIWRLKKRDNPRVKPAWDDSPHEQQGGIALTSYNRDHQALSMEKPSDSKQT</sequence>
<dbReference type="PROSITE" id="PS50835">
    <property type="entry name" value="IG_LIKE"/>
    <property type="match status" value="3"/>
</dbReference>
<keyword evidence="6" id="KW-1133">Transmembrane helix</keyword>
<keyword evidence="9" id="KW-1185">Reference proteome</keyword>
<dbReference type="EMBL" id="MU826351">
    <property type="protein sequence ID" value="KAJ7380982.1"/>
    <property type="molecule type" value="Genomic_DNA"/>
</dbReference>
<evidence type="ECO:0000313" key="9">
    <source>
        <dbReference type="Proteomes" id="UP001163046"/>
    </source>
</evidence>
<name>A0A9X0CYV1_9CNID</name>
<proteinExistence type="predicted"/>
<dbReference type="InterPro" id="IPR007110">
    <property type="entry name" value="Ig-like_dom"/>
</dbReference>
<keyword evidence="6" id="KW-0812">Transmembrane</keyword>
<evidence type="ECO:0000313" key="8">
    <source>
        <dbReference type="EMBL" id="KAJ7380982.1"/>
    </source>
</evidence>
<reference evidence="8" key="1">
    <citation type="submission" date="2023-01" db="EMBL/GenBank/DDBJ databases">
        <title>Genome assembly of the deep-sea coral Lophelia pertusa.</title>
        <authorList>
            <person name="Herrera S."/>
            <person name="Cordes E."/>
        </authorList>
    </citation>
    <scope>NUCLEOTIDE SEQUENCE</scope>
    <source>
        <strain evidence="8">USNM1676648</strain>
        <tissue evidence="8">Polyp</tissue>
    </source>
</reference>
<feature type="transmembrane region" description="Helical" evidence="6">
    <location>
        <begin position="689"/>
        <end position="710"/>
    </location>
</feature>
<dbReference type="SUPFAM" id="SSF48726">
    <property type="entry name" value="Immunoglobulin"/>
    <property type="match status" value="4"/>
</dbReference>
<dbReference type="GO" id="GO:0098609">
    <property type="term" value="P:cell-cell adhesion"/>
    <property type="evidence" value="ECO:0007669"/>
    <property type="project" value="TreeGrafter"/>
</dbReference>
<feature type="domain" description="Ig-like" evidence="7">
    <location>
        <begin position="254"/>
        <end position="338"/>
    </location>
</feature>
<dbReference type="PANTHER" id="PTHR11640:SF158">
    <property type="entry name" value="V-SET AND IMMUNOGLOBULIN DOMAIN-CONTAINING PROTEIN 10-LIKE 2"/>
    <property type="match status" value="1"/>
</dbReference>
<dbReference type="OrthoDB" id="6008986at2759"/>
<keyword evidence="3" id="KW-1015">Disulfide bond</keyword>
<dbReference type="SMART" id="SM00408">
    <property type="entry name" value="IGc2"/>
    <property type="match status" value="3"/>
</dbReference>
<dbReference type="AlphaFoldDB" id="A0A9X0CYV1"/>
<keyword evidence="5" id="KW-0393">Immunoglobulin domain</keyword>
<dbReference type="InterPro" id="IPR003599">
    <property type="entry name" value="Ig_sub"/>
</dbReference>
<feature type="domain" description="Ig-like" evidence="7">
    <location>
        <begin position="427"/>
        <end position="511"/>
    </location>
</feature>
<comment type="caution">
    <text evidence="8">The sequence shown here is derived from an EMBL/GenBank/DDBJ whole genome shotgun (WGS) entry which is preliminary data.</text>
</comment>
<keyword evidence="4" id="KW-0325">Glycoprotein</keyword>
<comment type="subcellular location">
    <subcellularLocation>
        <location evidence="1">Membrane</location>
        <topology evidence="1">Single-pass type I membrane protein</topology>
    </subcellularLocation>
</comment>
<dbReference type="Proteomes" id="UP001163046">
    <property type="component" value="Unassembled WGS sequence"/>
</dbReference>
<dbReference type="PANTHER" id="PTHR11640">
    <property type="entry name" value="NEPHRIN"/>
    <property type="match status" value="1"/>
</dbReference>
<accession>A0A9X0CYV1</accession>
<evidence type="ECO:0000256" key="2">
    <source>
        <dbReference type="ARBA" id="ARBA00023136"/>
    </source>
</evidence>
<organism evidence="8 9">
    <name type="scientific">Desmophyllum pertusum</name>
    <dbReference type="NCBI Taxonomy" id="174260"/>
    <lineage>
        <taxon>Eukaryota</taxon>
        <taxon>Metazoa</taxon>
        <taxon>Cnidaria</taxon>
        <taxon>Anthozoa</taxon>
        <taxon>Hexacorallia</taxon>
        <taxon>Scleractinia</taxon>
        <taxon>Caryophylliina</taxon>
        <taxon>Caryophylliidae</taxon>
        <taxon>Desmophyllum</taxon>
    </lineage>
</organism>
<dbReference type="Pfam" id="PF13927">
    <property type="entry name" value="Ig_3"/>
    <property type="match status" value="3"/>
</dbReference>
<dbReference type="InterPro" id="IPR003598">
    <property type="entry name" value="Ig_sub2"/>
</dbReference>
<evidence type="ECO:0000259" key="7">
    <source>
        <dbReference type="PROSITE" id="PS50835"/>
    </source>
</evidence>
<dbReference type="GO" id="GO:0005886">
    <property type="term" value="C:plasma membrane"/>
    <property type="evidence" value="ECO:0007669"/>
    <property type="project" value="TreeGrafter"/>
</dbReference>
<dbReference type="SMART" id="SM00409">
    <property type="entry name" value="IG"/>
    <property type="match status" value="4"/>
</dbReference>
<dbReference type="Gene3D" id="2.60.40.10">
    <property type="entry name" value="Immunoglobulins"/>
    <property type="match status" value="4"/>
</dbReference>
<protein>
    <submittedName>
        <fullName evidence="8">Hemicentin-1</fullName>
    </submittedName>
</protein>
<evidence type="ECO:0000256" key="4">
    <source>
        <dbReference type="ARBA" id="ARBA00023180"/>
    </source>
</evidence>
<evidence type="ECO:0000256" key="5">
    <source>
        <dbReference type="ARBA" id="ARBA00023319"/>
    </source>
</evidence>
<evidence type="ECO:0000256" key="1">
    <source>
        <dbReference type="ARBA" id="ARBA00004479"/>
    </source>
</evidence>
<dbReference type="InterPro" id="IPR051275">
    <property type="entry name" value="Cell_adhesion_signaling"/>
</dbReference>
<evidence type="ECO:0000256" key="6">
    <source>
        <dbReference type="SAM" id="Phobius"/>
    </source>
</evidence>
<dbReference type="InterPro" id="IPR036179">
    <property type="entry name" value="Ig-like_dom_sf"/>
</dbReference>
<gene>
    <name evidence="8" type="primary">HMCN1_6</name>
    <name evidence="8" type="ORF">OS493_004576</name>
</gene>
<evidence type="ECO:0000256" key="3">
    <source>
        <dbReference type="ARBA" id="ARBA00023157"/>
    </source>
</evidence>
<dbReference type="GO" id="GO:0005911">
    <property type="term" value="C:cell-cell junction"/>
    <property type="evidence" value="ECO:0007669"/>
    <property type="project" value="TreeGrafter"/>
</dbReference>